<feature type="transmembrane region" description="Helical" evidence="5">
    <location>
        <begin position="97"/>
        <end position="117"/>
    </location>
</feature>
<evidence type="ECO:0000259" key="6">
    <source>
        <dbReference type="PROSITE" id="PS51292"/>
    </source>
</evidence>
<feature type="region of interest" description="Disordered" evidence="4">
    <location>
        <begin position="774"/>
        <end position="795"/>
    </location>
</feature>
<sequence length="2085" mass="230486">MAEVDALTAARRARQRRRKELQRHGQAVLRRVLGVALLSAAALLYGASSNYTSHKDKEFGSGAGMLYGVGVVALPGTIVGLYVAYGPGNAMSRSARGFAVLVVIPALGVLGIVLNLVLTQQMDRETRNFGVFFGSFAAVLAGLAIHLTWSLVAAANSSSRVPGAAAGWLGTWICVLIMAPLGVAGPLILFRKNGRVLHQWFGVVSPDDEEHSAKPPLQLLPALLVPCVALLVLVHPLVRVTVLRWPVFADGTVPSLRHAPSRCGCLRKPFDALDAILCSSFVIFAASCYYEEMSVPLRLAGASLALVTPWTAAGAARIGAFSGSTDAVWRRATSKFVAPGLVLGLIGLRLGRKSTWFGPLSRVCFGAAAVAALALAARLTVERADDATRVRRATAFAAIGIMPWWLCVVGEVDLQSPTLRGAFIAALPSILAGIRAARDTAPPPRRLDMLRALPHLLLVAIGSYVGIVLALSRLKAGGAGVLFATFVIAPFCTRVGLDTERKVRKYRGLTPRTWLLVVGITPALVIIILTLIRVFFTSTTLTDALQSLLEFKRNDLTDEVRAGCAWLFIAVPCTTVGWDTVEKAAERWRRTARAQLPDRPGYYDELLGSEDSRVHETQARRRWSTINAAIRAGAISQTDEVVETKLQSDYWDHDIKASEAAPAFGGMLCCLVLVPFGVLAPLFFLVDGPTVLLLNKSRLMGALVLAVFVFVTVLTTAANASMDRIKTEKKSKLAGHALRLALRANSVVADGNCARQLFDVRHHHVEMATAALRRRPDAGNARNGRPLTERQHSRVQDAADRALLDDLKRSELRYENVVDASQKALAEVSQPSTGLDALKLRRRNAHASYELLIREDRLLQDEGLYYWRPTEKDEHSMSIINLPVLIDTIAKQYAHDHLIAEAHARKRRKRQEQEEKHHTPRDVSLQIELPSCLKCARKKRDAPVHVEEKRVDPATLKLRNEARVAIDACEQLAEQEGLADQRRKRPWSASVLREAVTGALMGGLDDFLQPLVQLEERLVARARWGLLCDALPVLVERRWSLTPMPPKSTMKYRAALLPRAYKAYVPMTEDSWRTFLSDADVLENGIATLKAELVFAALAQKGEMDYRSFRQAMRQVAVALYPQLPEADALKLLGQKHVFPKVKLAPEREASDLLPYQPESDSPRLLELLKREGGVVRDPAKRKASVETLRRAISSQVIVNENDHCSELAAKAGSTYARKLDIARSACSEAREAVLKAVEKSNSDRRPKTPPEEVVVLSPEEALAKAEQEKKERQEKREKSYYWRLRKKLHDAWKARDEKDEAELELELMRIGVETRGDRPKDWSLISEKVVETLRVSADHERRRSNEFTESAVRFVWSVDNAFAVFDLLMEWFTFSSLGLKGAAGVAWGMERRCTFTKRGCNDVVEDSAPKGLLKLAANAPLLTVDSLRTMQLFWISCIFCCAVPLYLMPAIRQAREQTLGLGEGGKKLSPFSKAGLYFNGIKIVSAAVAPVMTTLFSAFVCDTCEPSPRYLSRMSVRCGSATHVVYLVCGLLAALAYYPLIAYLQPQLQFKSKSLDLKFEPTYLVLVAQTKLSLAVVVNFWSEDRSRRCGEGVTASQRLTQGAQQLGIAAVLCGFLAYRTLQSRPCIVAEFNVARFALLSAAALFLVASLICDGLQRGLSVGMDLARFISAGLWLLAVVVVGWVSRRRLRRIDEERLAAAKDDDDGEDPMIITNCAACAKPIEHDDASWRCVGCQTRYCSERCERYDRRRGGHGKICGAIASGGGAEQYHADKKYEEAVADAVEECAEDTEGQTCYICLEDGSEEGLVRGCSCRGGSGFAHVSCLAKQAKILMDQAEENNLRGNEFDAKWERWHKCRLCGQEHHGAVRCALGWACWKTYVGRPEEDDTRRMAINQLANGLQVSGHQEHALSVREVELATEERLGASPLRTLATRSNLALSYYHLGRIEDALRLQREVYTGWQILSLSSQLREAVGDCLTISVGNLTEILIAAREFEEAQSLAREKLPAIIDRHGPDDILTLEVRTWYARALFFEGEELSEAETILEDVLRRSKRVLSDSHPDTERARKFLEEVRSARADAAEES</sequence>
<dbReference type="OrthoDB" id="5086500at2759"/>
<feature type="transmembrane region" description="Helical" evidence="5">
    <location>
        <begin position="698"/>
        <end position="722"/>
    </location>
</feature>
<keyword evidence="8" id="KW-1185">Reference proteome</keyword>
<feature type="transmembrane region" description="Helical" evidence="5">
    <location>
        <begin position="393"/>
        <end position="412"/>
    </location>
</feature>
<name>A0A8J2WI72_9STRA</name>
<feature type="transmembrane region" description="Helical" evidence="5">
    <location>
        <begin position="1477"/>
        <end position="1501"/>
    </location>
</feature>
<feature type="domain" description="RING-CH-type" evidence="6">
    <location>
        <begin position="1788"/>
        <end position="1867"/>
    </location>
</feature>
<dbReference type="Proteomes" id="UP000789595">
    <property type="component" value="Unassembled WGS sequence"/>
</dbReference>
<evidence type="ECO:0000256" key="5">
    <source>
        <dbReference type="SAM" id="Phobius"/>
    </source>
</evidence>
<feature type="transmembrane region" description="Helical" evidence="5">
    <location>
        <begin position="299"/>
        <end position="320"/>
    </location>
</feature>
<feature type="transmembrane region" description="Helical" evidence="5">
    <location>
        <begin position="356"/>
        <end position="381"/>
    </location>
</feature>
<evidence type="ECO:0000256" key="2">
    <source>
        <dbReference type="ARBA" id="ARBA00022771"/>
    </source>
</evidence>
<keyword evidence="2" id="KW-0863">Zinc-finger</keyword>
<organism evidence="7 8">
    <name type="scientific">Pelagomonas calceolata</name>
    <dbReference type="NCBI Taxonomy" id="35677"/>
    <lineage>
        <taxon>Eukaryota</taxon>
        <taxon>Sar</taxon>
        <taxon>Stramenopiles</taxon>
        <taxon>Ochrophyta</taxon>
        <taxon>Pelagophyceae</taxon>
        <taxon>Pelagomonadales</taxon>
        <taxon>Pelagomonadaceae</taxon>
        <taxon>Pelagomonas</taxon>
    </lineage>
</organism>
<evidence type="ECO:0000256" key="1">
    <source>
        <dbReference type="ARBA" id="ARBA00022723"/>
    </source>
</evidence>
<feature type="transmembrane region" description="Helical" evidence="5">
    <location>
        <begin position="1521"/>
        <end position="1542"/>
    </location>
</feature>
<feature type="transmembrane region" description="Helical" evidence="5">
    <location>
        <begin position="449"/>
        <end position="470"/>
    </location>
</feature>
<feature type="transmembrane region" description="Helical" evidence="5">
    <location>
        <begin position="514"/>
        <end position="536"/>
    </location>
</feature>
<dbReference type="InterPro" id="IPR011016">
    <property type="entry name" value="Znf_RING-CH"/>
</dbReference>
<feature type="compositionally biased region" description="Basic and acidic residues" evidence="4">
    <location>
        <begin position="911"/>
        <end position="921"/>
    </location>
</feature>
<feature type="transmembrane region" description="Helical" evidence="5">
    <location>
        <begin position="1634"/>
        <end position="1652"/>
    </location>
</feature>
<reference evidence="7" key="1">
    <citation type="submission" date="2021-11" db="EMBL/GenBank/DDBJ databases">
        <authorList>
            <consortium name="Genoscope - CEA"/>
            <person name="William W."/>
        </authorList>
    </citation>
    <scope>NUCLEOTIDE SEQUENCE</scope>
</reference>
<dbReference type="SMART" id="SM00744">
    <property type="entry name" value="RINGv"/>
    <property type="match status" value="1"/>
</dbReference>
<dbReference type="GO" id="GO:0008270">
    <property type="term" value="F:zinc ion binding"/>
    <property type="evidence" value="ECO:0007669"/>
    <property type="project" value="UniProtKB-KW"/>
</dbReference>
<feature type="transmembrane region" description="Helical" evidence="5">
    <location>
        <begin position="476"/>
        <end position="493"/>
    </location>
</feature>
<feature type="transmembrane region" description="Helical" evidence="5">
    <location>
        <begin position="169"/>
        <end position="190"/>
    </location>
</feature>
<accession>A0A8J2WI72</accession>
<dbReference type="Gene3D" id="1.25.40.10">
    <property type="entry name" value="Tetratricopeptide repeat domain"/>
    <property type="match status" value="1"/>
</dbReference>
<dbReference type="PROSITE" id="PS51292">
    <property type="entry name" value="ZF_RING_CH"/>
    <property type="match status" value="1"/>
</dbReference>
<feature type="transmembrane region" description="Helical" evidence="5">
    <location>
        <begin position="129"/>
        <end position="149"/>
    </location>
</feature>
<feature type="transmembrane region" description="Helical" evidence="5">
    <location>
        <begin position="663"/>
        <end position="686"/>
    </location>
</feature>
<keyword evidence="5" id="KW-0472">Membrane</keyword>
<dbReference type="Gene3D" id="3.30.40.10">
    <property type="entry name" value="Zinc/RING finger domain, C3HC4 (zinc finger)"/>
    <property type="match status" value="1"/>
</dbReference>
<feature type="region of interest" description="Disordered" evidence="4">
    <location>
        <begin position="903"/>
        <end position="922"/>
    </location>
</feature>
<dbReference type="InterPro" id="IPR013083">
    <property type="entry name" value="Znf_RING/FYVE/PHD"/>
</dbReference>
<evidence type="ECO:0000256" key="4">
    <source>
        <dbReference type="SAM" id="MobiDB-lite"/>
    </source>
</evidence>
<proteinExistence type="predicted"/>
<dbReference type="InterPro" id="IPR011990">
    <property type="entry name" value="TPR-like_helical_dom_sf"/>
</dbReference>
<keyword evidence="5" id="KW-0812">Transmembrane</keyword>
<comment type="caution">
    <text evidence="7">The sequence shown here is derived from an EMBL/GenBank/DDBJ whole genome shotgun (WGS) entry which is preliminary data.</text>
</comment>
<feature type="transmembrane region" description="Helical" evidence="5">
    <location>
        <begin position="1433"/>
        <end position="1452"/>
    </location>
</feature>
<feature type="transmembrane region" description="Helical" evidence="5">
    <location>
        <begin position="28"/>
        <end position="47"/>
    </location>
</feature>
<gene>
    <name evidence="7" type="ORF">PECAL_2P26510</name>
</gene>
<evidence type="ECO:0000313" key="8">
    <source>
        <dbReference type="Proteomes" id="UP000789595"/>
    </source>
</evidence>
<evidence type="ECO:0000256" key="3">
    <source>
        <dbReference type="ARBA" id="ARBA00022833"/>
    </source>
</evidence>
<keyword evidence="3" id="KW-0862">Zinc</keyword>
<protein>
    <recommendedName>
        <fullName evidence="6">RING-CH-type domain-containing protein</fullName>
    </recommendedName>
</protein>
<dbReference type="SUPFAM" id="SSF57850">
    <property type="entry name" value="RING/U-box"/>
    <property type="match status" value="1"/>
</dbReference>
<feature type="transmembrane region" description="Helical" evidence="5">
    <location>
        <begin position="418"/>
        <end position="437"/>
    </location>
</feature>
<feature type="transmembrane region" description="Helical" evidence="5">
    <location>
        <begin position="1563"/>
        <end position="1583"/>
    </location>
</feature>
<keyword evidence="5" id="KW-1133">Transmembrane helix</keyword>
<feature type="transmembrane region" description="Helical" evidence="5">
    <location>
        <begin position="1603"/>
        <end position="1622"/>
    </location>
</feature>
<feature type="transmembrane region" description="Helical" evidence="5">
    <location>
        <begin position="59"/>
        <end position="85"/>
    </location>
</feature>
<evidence type="ECO:0000313" key="7">
    <source>
        <dbReference type="EMBL" id="CAH0369525.1"/>
    </source>
</evidence>
<keyword evidence="1" id="KW-0479">Metal-binding</keyword>
<feature type="transmembrane region" description="Helical" evidence="5">
    <location>
        <begin position="1667"/>
        <end position="1685"/>
    </location>
</feature>
<dbReference type="EMBL" id="CAKKNE010000002">
    <property type="protein sequence ID" value="CAH0369525.1"/>
    <property type="molecule type" value="Genomic_DNA"/>
</dbReference>
<dbReference type="Pfam" id="PF13374">
    <property type="entry name" value="TPR_10"/>
    <property type="match status" value="2"/>
</dbReference>